<proteinExistence type="predicted"/>
<gene>
    <name evidence="2" type="ORF">MBESOW_P1854</name>
</gene>
<dbReference type="EMBL" id="BBQY01000004">
    <property type="protein sequence ID" value="GBH30599.1"/>
    <property type="molecule type" value="Genomic_DNA"/>
</dbReference>
<reference evidence="2 3" key="1">
    <citation type="submission" date="2014-12" db="EMBL/GenBank/DDBJ databases">
        <title>Whole genome sequencing of Sphingobium xenophagum OW59.</title>
        <authorList>
            <person name="Ohta Y."/>
            <person name="Nishi S."/>
            <person name="Hatada Y."/>
        </authorList>
    </citation>
    <scope>NUCLEOTIDE SEQUENCE [LARGE SCALE GENOMIC DNA]</scope>
    <source>
        <strain evidence="2 3">OW59</strain>
    </source>
</reference>
<protein>
    <submittedName>
        <fullName evidence="2">Uncharacterized protein</fullName>
    </submittedName>
</protein>
<organism evidence="2 3">
    <name type="scientific">Sphingobium xenophagum</name>
    <dbReference type="NCBI Taxonomy" id="121428"/>
    <lineage>
        <taxon>Bacteria</taxon>
        <taxon>Pseudomonadati</taxon>
        <taxon>Pseudomonadota</taxon>
        <taxon>Alphaproteobacteria</taxon>
        <taxon>Sphingomonadales</taxon>
        <taxon>Sphingomonadaceae</taxon>
        <taxon>Sphingobium</taxon>
    </lineage>
</organism>
<comment type="caution">
    <text evidence="2">The sequence shown here is derived from an EMBL/GenBank/DDBJ whole genome shotgun (WGS) entry which is preliminary data.</text>
</comment>
<evidence type="ECO:0000313" key="2">
    <source>
        <dbReference type="EMBL" id="GBH30599.1"/>
    </source>
</evidence>
<feature type="region of interest" description="Disordered" evidence="1">
    <location>
        <begin position="1"/>
        <end position="23"/>
    </location>
</feature>
<dbReference type="Proteomes" id="UP000290975">
    <property type="component" value="Unassembled WGS sequence"/>
</dbReference>
<evidence type="ECO:0000313" key="3">
    <source>
        <dbReference type="Proteomes" id="UP000290975"/>
    </source>
</evidence>
<dbReference type="AlphaFoldDB" id="A0A401J1U9"/>
<accession>A0A401J1U9</accession>
<sequence length="46" mass="5043">MRAVSNSNPFALSVSKGSTERREVTSLRSVEGFDFAQPERFPGAIL</sequence>
<keyword evidence="3" id="KW-1185">Reference proteome</keyword>
<evidence type="ECO:0000256" key="1">
    <source>
        <dbReference type="SAM" id="MobiDB-lite"/>
    </source>
</evidence>
<feature type="compositionally biased region" description="Polar residues" evidence="1">
    <location>
        <begin position="1"/>
        <end position="10"/>
    </location>
</feature>
<name>A0A401J1U9_SPHXE</name>